<dbReference type="EMBL" id="CCKQ01018497">
    <property type="protein sequence ID" value="CDW90463.1"/>
    <property type="molecule type" value="Genomic_DNA"/>
</dbReference>
<dbReference type="InParanoid" id="A0A078BAC3"/>
<sequence length="202" mass="22362">MQPIVQESYIAELFSTWQRPLLALFDISSAYNNQLLSQGYDTNNAASQLKQQYNLPDLDQNLLQKYLGPKKVGASFTDFIVILLASLIVAIPLIDLVTAYFGIGTTLFSAFIVLRDPDDYAADGNFNKTLTQLMSVCFNFHKISTITMAVLTGLIATIVALIGGGLAGFLAMMTVFGVRVLEHFISGYLPNYFSQQYLHKII</sequence>
<keyword evidence="3" id="KW-1185">Reference proteome</keyword>
<reference evidence="2 3" key="1">
    <citation type="submission" date="2014-06" db="EMBL/GenBank/DDBJ databases">
        <authorList>
            <person name="Swart Estienne"/>
        </authorList>
    </citation>
    <scope>NUCLEOTIDE SEQUENCE [LARGE SCALE GENOMIC DNA]</scope>
    <source>
        <strain evidence="2 3">130c</strain>
    </source>
</reference>
<accession>A0A078BAC3</accession>
<organism evidence="2 3">
    <name type="scientific">Stylonychia lemnae</name>
    <name type="common">Ciliate</name>
    <dbReference type="NCBI Taxonomy" id="5949"/>
    <lineage>
        <taxon>Eukaryota</taxon>
        <taxon>Sar</taxon>
        <taxon>Alveolata</taxon>
        <taxon>Ciliophora</taxon>
        <taxon>Intramacronucleata</taxon>
        <taxon>Spirotrichea</taxon>
        <taxon>Stichotrichia</taxon>
        <taxon>Sporadotrichida</taxon>
        <taxon>Oxytrichidae</taxon>
        <taxon>Stylonychinae</taxon>
        <taxon>Stylonychia</taxon>
    </lineage>
</organism>
<keyword evidence="1" id="KW-0472">Membrane</keyword>
<gene>
    <name evidence="2" type="primary">Contig16708.g17802</name>
    <name evidence="2" type="ORF">STYLEM_19606</name>
</gene>
<feature type="transmembrane region" description="Helical" evidence="1">
    <location>
        <begin position="72"/>
        <end position="91"/>
    </location>
</feature>
<keyword evidence="1" id="KW-1133">Transmembrane helix</keyword>
<name>A0A078BAC3_STYLE</name>
<proteinExistence type="predicted"/>
<evidence type="ECO:0000313" key="2">
    <source>
        <dbReference type="EMBL" id="CDW90463.1"/>
    </source>
</evidence>
<keyword evidence="1" id="KW-0812">Transmembrane</keyword>
<dbReference type="AlphaFoldDB" id="A0A078BAC3"/>
<dbReference type="Proteomes" id="UP000039865">
    <property type="component" value="Unassembled WGS sequence"/>
</dbReference>
<evidence type="ECO:0000313" key="3">
    <source>
        <dbReference type="Proteomes" id="UP000039865"/>
    </source>
</evidence>
<protein>
    <submittedName>
        <fullName evidence="2">Uncharacterized protein</fullName>
    </submittedName>
</protein>
<feature type="transmembrane region" description="Helical" evidence="1">
    <location>
        <begin position="149"/>
        <end position="176"/>
    </location>
</feature>
<evidence type="ECO:0000256" key="1">
    <source>
        <dbReference type="SAM" id="Phobius"/>
    </source>
</evidence>